<evidence type="ECO:0000256" key="4">
    <source>
        <dbReference type="ARBA" id="ARBA00022946"/>
    </source>
</evidence>
<keyword evidence="8 10" id="KW-0472">Membrane</keyword>
<organism evidence="12 13">
    <name type="scientific">Cryoendolithus antarcticus</name>
    <dbReference type="NCBI Taxonomy" id="1507870"/>
    <lineage>
        <taxon>Eukaryota</taxon>
        <taxon>Fungi</taxon>
        <taxon>Dikarya</taxon>
        <taxon>Ascomycota</taxon>
        <taxon>Pezizomycotina</taxon>
        <taxon>Dothideomycetes</taxon>
        <taxon>Dothideomycetidae</taxon>
        <taxon>Cladosporiales</taxon>
        <taxon>Cladosporiaceae</taxon>
        <taxon>Cryoendolithus</taxon>
    </lineage>
</organism>
<keyword evidence="7 10" id="KW-0496">Mitochondrion</keyword>
<accession>A0A1V8SM31</accession>
<dbReference type="GO" id="GO:0005743">
    <property type="term" value="C:mitochondrial inner membrane"/>
    <property type="evidence" value="ECO:0007669"/>
    <property type="project" value="UniProtKB-SubCell"/>
</dbReference>
<feature type="transmembrane region" description="Helical" evidence="10">
    <location>
        <begin position="145"/>
        <end position="165"/>
    </location>
</feature>
<evidence type="ECO:0000256" key="7">
    <source>
        <dbReference type="ARBA" id="ARBA00023128"/>
    </source>
</evidence>
<evidence type="ECO:0000256" key="6">
    <source>
        <dbReference type="ARBA" id="ARBA00023054"/>
    </source>
</evidence>
<evidence type="ECO:0000313" key="13">
    <source>
        <dbReference type="Proteomes" id="UP000192596"/>
    </source>
</evidence>
<evidence type="ECO:0000256" key="8">
    <source>
        <dbReference type="ARBA" id="ARBA00023136"/>
    </source>
</evidence>
<sequence>MDRLLSTASLASQQINTYTGTDFSGIEALRAEIVTQEVSVKRCHSTVNERKDAHIAAHAKQASSQKEIVGLLERKSSWGPSDLERYMSLVRSEHLDEQAVQTAKSELADAERELEEARGLLERLERNQYHEEQIWSDTIRRNSTWVTMGLMGVNILLLLAQILLFEPYRRRRIVREVKEALDEKSISHVVPAAAAQEAPVPAEVSGPMPAAVALREASAANTAVIVPISAGELSTSPETPASSSVPAAAAVKSSPATLPLQPTAEPGSFEQSIEQYRESFLDLFSERLIELRKVDVTTVALQGAASGVAVMGFLFLLLRPK</sequence>
<keyword evidence="5 10" id="KW-1133">Transmembrane helix</keyword>
<evidence type="ECO:0000256" key="5">
    <source>
        <dbReference type="ARBA" id="ARBA00022989"/>
    </source>
</evidence>
<evidence type="ECO:0000256" key="2">
    <source>
        <dbReference type="ARBA" id="ARBA00022692"/>
    </source>
</evidence>
<dbReference type="GO" id="GO:0007007">
    <property type="term" value="P:inner mitochondrial membrane organization"/>
    <property type="evidence" value="ECO:0007669"/>
    <property type="project" value="TreeGrafter"/>
</dbReference>
<name>A0A1V8SM31_9PEZI</name>
<evidence type="ECO:0000256" key="9">
    <source>
        <dbReference type="ARBA" id="ARBA00024807"/>
    </source>
</evidence>
<keyword evidence="13" id="KW-1185">Reference proteome</keyword>
<evidence type="ECO:0000256" key="3">
    <source>
        <dbReference type="ARBA" id="ARBA00022792"/>
    </source>
</evidence>
<keyword evidence="2 10" id="KW-0812">Transmembrane</keyword>
<dbReference type="AlphaFoldDB" id="A0A1V8SM31"/>
<feature type="transmembrane region" description="Helical" evidence="10">
    <location>
        <begin position="296"/>
        <end position="318"/>
    </location>
</feature>
<feature type="coiled-coil region" evidence="11">
    <location>
        <begin position="100"/>
        <end position="127"/>
    </location>
</feature>
<dbReference type="InterPro" id="IPR008839">
    <property type="entry name" value="MDM33_fungi"/>
</dbReference>
<comment type="subcellular location">
    <subcellularLocation>
        <location evidence="10">Mitochondrion inner membrane</location>
        <topology evidence="10">Multi-pass membrane protein</topology>
    </subcellularLocation>
</comment>
<evidence type="ECO:0000256" key="10">
    <source>
        <dbReference type="RuleBase" id="RU364128"/>
    </source>
</evidence>
<evidence type="ECO:0000256" key="11">
    <source>
        <dbReference type="SAM" id="Coils"/>
    </source>
</evidence>
<comment type="subunit">
    <text evidence="10">Homooligomer.</text>
</comment>
<dbReference type="InParanoid" id="A0A1V8SM31"/>
<evidence type="ECO:0000313" key="12">
    <source>
        <dbReference type="EMBL" id="OQO00183.1"/>
    </source>
</evidence>
<dbReference type="EMBL" id="NAJO01000036">
    <property type="protein sequence ID" value="OQO00183.1"/>
    <property type="molecule type" value="Genomic_DNA"/>
</dbReference>
<keyword evidence="3 10" id="KW-0999">Mitochondrion inner membrane</keyword>
<gene>
    <name evidence="12" type="ORF">B0A48_13970</name>
</gene>
<keyword evidence="6 11" id="KW-0175">Coiled coil</keyword>
<comment type="similarity">
    <text evidence="1 10">Belongs to the SHE9 family.</text>
</comment>
<keyword evidence="4 10" id="KW-0809">Transit peptide</keyword>
<comment type="caution">
    <text evidence="12">The sequence shown here is derived from an EMBL/GenBank/DDBJ whole genome shotgun (WGS) entry which is preliminary data.</text>
</comment>
<evidence type="ECO:0000256" key="1">
    <source>
        <dbReference type="ARBA" id="ARBA00007472"/>
    </source>
</evidence>
<protein>
    <recommendedName>
        <fullName evidence="10">Sensitive to high expression protein 9, mitochondrial</fullName>
    </recommendedName>
</protein>
<reference evidence="13" key="1">
    <citation type="submission" date="2017-03" db="EMBL/GenBank/DDBJ databases">
        <title>Genomes of endolithic fungi from Antarctica.</title>
        <authorList>
            <person name="Coleine C."/>
            <person name="Masonjones S."/>
            <person name="Stajich J.E."/>
        </authorList>
    </citation>
    <scope>NUCLEOTIDE SEQUENCE [LARGE SCALE GENOMIC DNA]</scope>
    <source>
        <strain evidence="13">CCFEE 5527</strain>
    </source>
</reference>
<dbReference type="OrthoDB" id="5595506at2759"/>
<dbReference type="PANTHER" id="PTHR31961:SF3">
    <property type="entry name" value="SENSITIVE TO HIGH EXPRESSION PROTEIN 9, MITOCHONDRIAL"/>
    <property type="match status" value="1"/>
</dbReference>
<dbReference type="Proteomes" id="UP000192596">
    <property type="component" value="Unassembled WGS sequence"/>
</dbReference>
<proteinExistence type="inferred from homology"/>
<dbReference type="PANTHER" id="PTHR31961">
    <property type="entry name" value="SENSITIVE TO HIGH EXPRESSION PROTEIN 9, MITOCHONDRIAL"/>
    <property type="match status" value="1"/>
</dbReference>
<dbReference type="Pfam" id="PF05546">
    <property type="entry name" value="She9_MDM33"/>
    <property type="match status" value="1"/>
</dbReference>
<comment type="function">
    <text evidence="9">Required for the maintenance of the structure of the mitochondrial inner membrane. Involved in mitochondrial morphology. Causes growth arrest when highly overexpressed.</text>
</comment>